<name>A0A8D0WYA9_PIG</name>
<dbReference type="Ensembl" id="ENSSSCT00030064778.1">
    <property type="protein sequence ID" value="ENSSSCP00030029602.1"/>
    <property type="gene ID" value="ENSSSCG00030046380.1"/>
</dbReference>
<organism evidence="1 2">
    <name type="scientific">Sus scrofa</name>
    <name type="common">Pig</name>
    <dbReference type="NCBI Taxonomy" id="9823"/>
    <lineage>
        <taxon>Eukaryota</taxon>
        <taxon>Metazoa</taxon>
        <taxon>Chordata</taxon>
        <taxon>Craniata</taxon>
        <taxon>Vertebrata</taxon>
        <taxon>Euteleostomi</taxon>
        <taxon>Mammalia</taxon>
        <taxon>Eutheria</taxon>
        <taxon>Laurasiatheria</taxon>
        <taxon>Artiodactyla</taxon>
        <taxon>Suina</taxon>
        <taxon>Suidae</taxon>
        <taxon>Sus</taxon>
    </lineage>
</organism>
<evidence type="ECO:0000313" key="2">
    <source>
        <dbReference type="Proteomes" id="UP000694570"/>
    </source>
</evidence>
<proteinExistence type="predicted"/>
<protein>
    <submittedName>
        <fullName evidence="1">Uncharacterized protein</fullName>
    </submittedName>
</protein>
<dbReference type="Proteomes" id="UP000694570">
    <property type="component" value="Unplaced"/>
</dbReference>
<reference evidence="1" key="1">
    <citation type="submission" date="2025-08" db="UniProtKB">
        <authorList>
            <consortium name="Ensembl"/>
        </authorList>
    </citation>
    <scope>IDENTIFICATION</scope>
</reference>
<accession>A0A8D0WYA9</accession>
<dbReference type="AlphaFoldDB" id="A0A8D0WYA9"/>
<sequence>IFVGSGGHRRLCPQGRRGSGGRIQVRACVAVRQSRLSAPSAARPQARLTLAQTAEMCKARQASSAGGHHAGETTCEECFISKILLYSFPICFKDQIILVRPPAKLSSTSLVLAMLPPHKIFFLV</sequence>
<evidence type="ECO:0000313" key="1">
    <source>
        <dbReference type="Ensembl" id="ENSSSCP00030029602.1"/>
    </source>
</evidence>